<dbReference type="OrthoDB" id="6051552at2759"/>
<keyword evidence="1" id="KW-0732">Signal</keyword>
<gene>
    <name evidence="2" type="ORF">C1SCF055_LOCUS32625</name>
</gene>
<accession>A0A9P1DB28</accession>
<comment type="caution">
    <text evidence="2">The sequence shown here is derived from an EMBL/GenBank/DDBJ whole genome shotgun (WGS) entry which is preliminary data.</text>
</comment>
<evidence type="ECO:0000313" key="2">
    <source>
        <dbReference type="EMBL" id="CAI4007040.1"/>
    </source>
</evidence>
<feature type="signal peptide" evidence="1">
    <location>
        <begin position="1"/>
        <end position="21"/>
    </location>
</feature>
<organism evidence="2">
    <name type="scientific">Cladocopium goreaui</name>
    <dbReference type="NCBI Taxonomy" id="2562237"/>
    <lineage>
        <taxon>Eukaryota</taxon>
        <taxon>Sar</taxon>
        <taxon>Alveolata</taxon>
        <taxon>Dinophyceae</taxon>
        <taxon>Suessiales</taxon>
        <taxon>Symbiodiniaceae</taxon>
        <taxon>Cladocopium</taxon>
    </lineage>
</organism>
<sequence length="520" mass="56118">MAMAAALRFLQLLLIFPLTWAEEECGTSGCKGNGKGVLLMQTKPGSLLKASASQVDLSTVLAEVQELKGQMSSMMNKMDSCCCKETVTFSLADTGLCAIFGDPHFITFDGAETTTVGDMIQWLVKTSSIHIQGLSKASEGFVAGFAASGSFMGDHRLVLLREEKEGPIKVTYDGVEILQVAGSSFDVNGVVKAYRRNSWDSDLFDDRILSMRTRMNFTLGDFEDRFKNLPTEGMYLFKLPNHIDITVTGVDWLGVIISMPVQVGQSGYCGNFNGDADDDAEPVVPSWDRPIGADIGPVPDAEVIFPQEPVALLLGKAEKALTEEEEVAQRIKRINECPNTLLTKAEEACSGLTAAYHKFCVFDVCLTQDLAVAKSVGSAAFVQHKVNARGVPIFMGHGRCLDQQGKEFRSFHTKLRTDTACQHLLRTLSLTDGVMGAQLKRGGTCEVLTVKEVDPTNVPIPGGWGIPPGPSKAEDVQIRLVPKVAESAHAEDVKVAIAAGGKGLVAATTDEAAYNCWQLN</sequence>
<proteinExistence type="predicted"/>
<reference evidence="3 4" key="2">
    <citation type="submission" date="2024-05" db="EMBL/GenBank/DDBJ databases">
        <authorList>
            <person name="Chen Y."/>
            <person name="Shah S."/>
            <person name="Dougan E. K."/>
            <person name="Thang M."/>
            <person name="Chan C."/>
        </authorList>
    </citation>
    <scope>NUCLEOTIDE SEQUENCE [LARGE SCALE GENOMIC DNA]</scope>
</reference>
<reference evidence="2" key="1">
    <citation type="submission" date="2022-10" db="EMBL/GenBank/DDBJ databases">
        <authorList>
            <person name="Chen Y."/>
            <person name="Dougan E. K."/>
            <person name="Chan C."/>
            <person name="Rhodes N."/>
            <person name="Thang M."/>
        </authorList>
    </citation>
    <scope>NUCLEOTIDE SEQUENCE</scope>
</reference>
<dbReference type="EMBL" id="CAMXCT030003957">
    <property type="protein sequence ID" value="CAL4794352.1"/>
    <property type="molecule type" value="Genomic_DNA"/>
</dbReference>
<feature type="chain" id="PRO_5043271186" evidence="1">
    <location>
        <begin position="22"/>
        <end position="520"/>
    </location>
</feature>
<dbReference type="EMBL" id="CAMXCT020003957">
    <property type="protein sequence ID" value="CAL1160415.1"/>
    <property type="molecule type" value="Genomic_DNA"/>
</dbReference>
<dbReference type="Proteomes" id="UP001152797">
    <property type="component" value="Unassembled WGS sequence"/>
</dbReference>
<dbReference type="EMBL" id="CAMXCT010003957">
    <property type="protein sequence ID" value="CAI4007040.1"/>
    <property type="molecule type" value="Genomic_DNA"/>
</dbReference>
<name>A0A9P1DB28_9DINO</name>
<protein>
    <submittedName>
        <fullName evidence="3">Pentatricopeptide repeat-containing protein, chloroplastic</fullName>
    </submittedName>
</protein>
<evidence type="ECO:0000313" key="3">
    <source>
        <dbReference type="EMBL" id="CAL4794352.1"/>
    </source>
</evidence>
<dbReference type="AlphaFoldDB" id="A0A9P1DB28"/>
<evidence type="ECO:0000256" key="1">
    <source>
        <dbReference type="SAM" id="SignalP"/>
    </source>
</evidence>
<evidence type="ECO:0000313" key="4">
    <source>
        <dbReference type="Proteomes" id="UP001152797"/>
    </source>
</evidence>
<keyword evidence="4" id="KW-1185">Reference proteome</keyword>